<keyword evidence="4" id="KW-1185">Reference proteome</keyword>
<feature type="compositionally biased region" description="Polar residues" evidence="1">
    <location>
        <begin position="403"/>
        <end position="424"/>
    </location>
</feature>
<comment type="caution">
    <text evidence="3">The sequence shown here is derived from an EMBL/GenBank/DDBJ whole genome shotgun (WGS) entry which is preliminary data.</text>
</comment>
<evidence type="ECO:0000313" key="3">
    <source>
        <dbReference type="EMBL" id="MBM1714856.1"/>
    </source>
</evidence>
<dbReference type="Pfam" id="PF15635">
    <property type="entry name" value="Tox-GHH2"/>
    <property type="match status" value="1"/>
</dbReference>
<evidence type="ECO:0000313" key="4">
    <source>
        <dbReference type="Proteomes" id="UP000732193"/>
    </source>
</evidence>
<dbReference type="AlphaFoldDB" id="A0AAE3B7T0"/>
<dbReference type="Proteomes" id="UP000732193">
    <property type="component" value="Unassembled WGS sequence"/>
</dbReference>
<protein>
    <recommendedName>
        <fullName evidence="2">Tox-GHH2 domain-containing protein</fullName>
    </recommendedName>
</protein>
<dbReference type="RefSeq" id="WP_203242796.1">
    <property type="nucleotide sequence ID" value="NZ_JAFBRH010000003.1"/>
</dbReference>
<accession>A0AAE3B7T0</accession>
<dbReference type="InterPro" id="IPR028917">
    <property type="entry name" value="Tox-GHH2_domain"/>
</dbReference>
<feature type="region of interest" description="Disordered" evidence="1">
    <location>
        <begin position="401"/>
        <end position="424"/>
    </location>
</feature>
<gene>
    <name evidence="3" type="ORF">JQV55_14900</name>
</gene>
<dbReference type="EMBL" id="JAFBRM010000003">
    <property type="protein sequence ID" value="MBM1714856.1"/>
    <property type="molecule type" value="Genomic_DNA"/>
</dbReference>
<evidence type="ECO:0000259" key="2">
    <source>
        <dbReference type="Pfam" id="PF15635"/>
    </source>
</evidence>
<organism evidence="3 4">
    <name type="scientific">Sulfitobacter geojensis</name>
    <dbReference type="NCBI Taxonomy" id="1342299"/>
    <lineage>
        <taxon>Bacteria</taxon>
        <taxon>Pseudomonadati</taxon>
        <taxon>Pseudomonadota</taxon>
        <taxon>Alphaproteobacteria</taxon>
        <taxon>Rhodobacterales</taxon>
        <taxon>Roseobacteraceae</taxon>
        <taxon>Sulfitobacter</taxon>
    </lineage>
</organism>
<sequence length="424" mass="45226">MARGRFDARSAVGFNNDTAGGFCEHCPGGPEDCNRERRRINSECGIGNRQNNRFVQGRERYNNRRPRNNRPRRTVQVRNMTWKDEHCGAALLKLNSENITERMEQLNDLSDTMFQDITDYAIDAGFDIAAERLQRWGAATAGRYAVTGLCAAGGAAVAGTPTAGVGAVPGAAVGGGVCAVGATALTVVSGVWNLFSGALDVFRSGRQINSMLDSLTTIRGNAEAVLQAAQDPEALARAQTDISNAMQVAAAANDCLRWRKCFLVPYQNTRTQGPSTMNQGGSGTPGLFDTGPMDLSDSRGCCPGQTKHHLIPEAMMANCPNYNHSAAPTVCVEGVNSSQGSHGAIHSALNGILTRRHPPGQPMTMQDGVNAAADSLGDSGVGDHCREDCIKEQLERYYDTLGCTPNTLDRNGRAPTSSPTESDF</sequence>
<name>A0AAE3B7T0_9RHOB</name>
<proteinExistence type="predicted"/>
<reference evidence="3 4" key="1">
    <citation type="submission" date="2021-01" db="EMBL/GenBank/DDBJ databases">
        <title>Diatom-associated Roseobacters Show Island Model of Population Structure.</title>
        <authorList>
            <person name="Qu L."/>
            <person name="Feng X."/>
            <person name="Chen Y."/>
            <person name="Li L."/>
            <person name="Wang X."/>
            <person name="Hu Z."/>
            <person name="Wang H."/>
            <person name="Luo H."/>
        </authorList>
    </citation>
    <scope>NUCLEOTIDE SEQUENCE [LARGE SCALE GENOMIC DNA]</scope>
    <source>
        <strain evidence="3 4">TR60-84</strain>
    </source>
</reference>
<evidence type="ECO:0000256" key="1">
    <source>
        <dbReference type="SAM" id="MobiDB-lite"/>
    </source>
</evidence>
<feature type="domain" description="Tox-GHH2" evidence="2">
    <location>
        <begin position="308"/>
        <end position="396"/>
    </location>
</feature>